<comment type="caution">
    <text evidence="7">The sequence shown here is derived from an EMBL/GenBank/DDBJ whole genome shotgun (WGS) entry which is preliminary data.</text>
</comment>
<evidence type="ECO:0000313" key="7">
    <source>
        <dbReference type="EMBL" id="MFC7153303.1"/>
    </source>
</evidence>
<dbReference type="SUPFAM" id="SSF101116">
    <property type="entry name" value="Flagellar export chaperone FliS"/>
    <property type="match status" value="1"/>
</dbReference>
<dbReference type="CDD" id="cd16098">
    <property type="entry name" value="FliS"/>
    <property type="match status" value="1"/>
</dbReference>
<dbReference type="PANTHER" id="PTHR34773">
    <property type="entry name" value="FLAGELLAR SECRETION CHAPERONE FLIS"/>
    <property type="match status" value="1"/>
</dbReference>
<comment type="similarity">
    <text evidence="2 6">Belongs to the FliS family.</text>
</comment>
<organism evidence="7 8">
    <name type="scientific">Cohnella cellulosilytica</name>
    <dbReference type="NCBI Taxonomy" id="986710"/>
    <lineage>
        <taxon>Bacteria</taxon>
        <taxon>Bacillati</taxon>
        <taxon>Bacillota</taxon>
        <taxon>Bacilli</taxon>
        <taxon>Bacillales</taxon>
        <taxon>Paenibacillaceae</taxon>
        <taxon>Cohnella</taxon>
    </lineage>
</organism>
<evidence type="ECO:0000256" key="1">
    <source>
        <dbReference type="ARBA" id="ARBA00004514"/>
    </source>
</evidence>
<dbReference type="RefSeq" id="WP_378048925.1">
    <property type="nucleotide sequence ID" value="NZ_JBHMDN010000019.1"/>
</dbReference>
<evidence type="ECO:0000256" key="3">
    <source>
        <dbReference type="ARBA" id="ARBA00022490"/>
    </source>
</evidence>
<sequence length="128" mass="14601">MNTNPFMKYQQSAVQTSGPQLLLMLYDGAIRFTRAGIEGIQQRDMQKSNTNLIKAQQVVHELVASLNFEYELSHNLVQIYEYMIHQLIAANTRKETAPAQEALNHLLELRATWNTAIRKSAQAEAQQI</sequence>
<name>A0ABW2FJF6_9BACL</name>
<dbReference type="Proteomes" id="UP001596378">
    <property type="component" value="Unassembled WGS sequence"/>
</dbReference>
<keyword evidence="7" id="KW-0966">Cell projection</keyword>
<keyword evidence="3 6" id="KW-0963">Cytoplasm</keyword>
<dbReference type="Gene3D" id="1.20.120.340">
    <property type="entry name" value="Flagellar protein FliS"/>
    <property type="match status" value="1"/>
</dbReference>
<protein>
    <recommendedName>
        <fullName evidence="6">Flagellar secretion chaperone FliS</fullName>
    </recommendedName>
</protein>
<dbReference type="InterPro" id="IPR003713">
    <property type="entry name" value="FliS"/>
</dbReference>
<dbReference type="Pfam" id="PF02561">
    <property type="entry name" value="FliS"/>
    <property type="match status" value="1"/>
</dbReference>
<comment type="subcellular location">
    <subcellularLocation>
        <location evidence="1 6">Cytoplasm</location>
        <location evidence="1 6">Cytosol</location>
    </subcellularLocation>
</comment>
<dbReference type="InterPro" id="IPR036584">
    <property type="entry name" value="FliS_sf"/>
</dbReference>
<dbReference type="NCBIfam" id="TIGR00208">
    <property type="entry name" value="fliS"/>
    <property type="match status" value="1"/>
</dbReference>
<gene>
    <name evidence="7" type="primary">fliS</name>
    <name evidence="7" type="ORF">ACFQMJ_32670</name>
</gene>
<evidence type="ECO:0000256" key="4">
    <source>
        <dbReference type="ARBA" id="ARBA00022795"/>
    </source>
</evidence>
<reference evidence="8" key="1">
    <citation type="journal article" date="2019" name="Int. J. Syst. Evol. Microbiol.">
        <title>The Global Catalogue of Microorganisms (GCM) 10K type strain sequencing project: providing services to taxonomists for standard genome sequencing and annotation.</title>
        <authorList>
            <consortium name="The Broad Institute Genomics Platform"/>
            <consortium name="The Broad Institute Genome Sequencing Center for Infectious Disease"/>
            <person name="Wu L."/>
            <person name="Ma J."/>
        </authorList>
    </citation>
    <scope>NUCLEOTIDE SEQUENCE [LARGE SCALE GENOMIC DNA]</scope>
    <source>
        <strain evidence="8">KCTC 12907</strain>
    </source>
</reference>
<evidence type="ECO:0000256" key="6">
    <source>
        <dbReference type="PIRNR" id="PIRNR039090"/>
    </source>
</evidence>
<dbReference type="PANTHER" id="PTHR34773:SF1">
    <property type="entry name" value="FLAGELLAR SECRETION CHAPERONE FLIS"/>
    <property type="match status" value="1"/>
</dbReference>
<keyword evidence="4 6" id="KW-1005">Bacterial flagellum biogenesis</keyword>
<keyword evidence="7" id="KW-0969">Cilium</keyword>
<proteinExistence type="inferred from homology"/>
<keyword evidence="5" id="KW-0143">Chaperone</keyword>
<evidence type="ECO:0000256" key="5">
    <source>
        <dbReference type="ARBA" id="ARBA00023186"/>
    </source>
</evidence>
<evidence type="ECO:0000256" key="2">
    <source>
        <dbReference type="ARBA" id="ARBA00008787"/>
    </source>
</evidence>
<keyword evidence="8" id="KW-1185">Reference proteome</keyword>
<accession>A0ABW2FJF6</accession>
<keyword evidence="7" id="KW-0282">Flagellum</keyword>
<dbReference type="EMBL" id="JBHTAI010000032">
    <property type="protein sequence ID" value="MFC7153303.1"/>
    <property type="molecule type" value="Genomic_DNA"/>
</dbReference>
<evidence type="ECO:0000313" key="8">
    <source>
        <dbReference type="Proteomes" id="UP001596378"/>
    </source>
</evidence>
<dbReference type="PIRSF" id="PIRSF039090">
    <property type="entry name" value="Flis"/>
    <property type="match status" value="1"/>
</dbReference>